<name>A0A316ZB61_9BASI</name>
<dbReference type="InterPro" id="IPR004202">
    <property type="entry name" value="COX7C/Cox8"/>
</dbReference>
<dbReference type="SUPFAM" id="SSF81427">
    <property type="entry name" value="Mitochondrial cytochrome c oxidase subunit VIIc (aka VIIIa)"/>
    <property type="match status" value="1"/>
</dbReference>
<dbReference type="RefSeq" id="XP_025598815.1">
    <property type="nucleotide sequence ID" value="XM_025744100.1"/>
</dbReference>
<dbReference type="OrthoDB" id="9974841at2759"/>
<evidence type="ECO:0000256" key="3">
    <source>
        <dbReference type="ARBA" id="ARBA00010514"/>
    </source>
</evidence>
<dbReference type="PANTHER" id="PTHR13313">
    <property type="entry name" value="CYTOCHROME C OXIDASE SUBUNIT VIIC"/>
    <property type="match status" value="1"/>
</dbReference>
<evidence type="ECO:0000313" key="12">
    <source>
        <dbReference type="Proteomes" id="UP000245946"/>
    </source>
</evidence>
<dbReference type="Gene3D" id="4.10.49.10">
    <property type="entry name" value="Cytochrome c oxidase subunit VIIc"/>
    <property type="match status" value="1"/>
</dbReference>
<keyword evidence="6 10" id="KW-0809">Transit peptide</keyword>
<dbReference type="GO" id="GO:0005743">
    <property type="term" value="C:mitochondrial inner membrane"/>
    <property type="evidence" value="ECO:0007669"/>
    <property type="project" value="UniProtKB-SubCell"/>
</dbReference>
<protein>
    <recommendedName>
        <fullName evidence="10">Cytochrome c oxidase subunit 8, mitochondrial</fullName>
    </recommendedName>
    <alternativeName>
        <fullName evidence="10">Cytochrome c oxidase polypeptide VIII</fullName>
    </alternativeName>
</protein>
<comment type="function">
    <text evidence="10">Component of the cytochrome c oxidase, the last enzyme in the mitochondrial electron transport chain which drives oxidative phosphorylation. The respiratory chain contains 3 multisubunit complexes succinate dehydrogenase (complex II, CII), ubiquinol-cytochrome c oxidoreductase (cytochrome b-c1 complex, complex III, CIII) and cytochrome c oxidase (complex IV, CIV), that cooperate to transfer electrons derived from NADH and succinate to molecular oxygen, creating an electrochemical gradient over the inner membrane that drives transmembrane transport and the ATP synthase. Cytochrome c oxidase is the component of the respiratory chain that catalyzes the reduction of oxygen to water. Electrons originating from reduced cytochrome c in the intermembrane space (IMS) are transferred via the dinuclear copper A center (CU(A)) of subunit 2 and heme A of subunit 1 to the active site in subunit 1, a binuclear center (BNC) formed by heme A3 and copper B (CU(B)). The BNC reduces molecular oxygen to 2 water molecules using 4 electrons from cytochrome c in the IMS and 4 protons from the mitochondrial matrix.</text>
</comment>
<evidence type="ECO:0000256" key="6">
    <source>
        <dbReference type="ARBA" id="ARBA00022946"/>
    </source>
</evidence>
<evidence type="ECO:0000313" key="11">
    <source>
        <dbReference type="EMBL" id="PWN98536.1"/>
    </source>
</evidence>
<accession>A0A316ZB61</accession>
<dbReference type="PANTHER" id="PTHR13313:SF0">
    <property type="entry name" value="CYTOCHROME C OXIDASE SUBUNIT 7C, MITOCHONDRIAL"/>
    <property type="match status" value="1"/>
</dbReference>
<proteinExistence type="inferred from homology"/>
<sequence>MVSALLSRSSALAARSMRAQAPRGTRALHVENTAETSLPFGQGPKNKVAIAVCLTTFLSVGFGLPFYAARFQIKKAGGGA</sequence>
<dbReference type="GeneID" id="37271644"/>
<keyword evidence="5 10" id="KW-0999">Mitochondrion inner membrane</keyword>
<dbReference type="UniPathway" id="UPA00705"/>
<keyword evidence="12" id="KW-1185">Reference proteome</keyword>
<dbReference type="AlphaFoldDB" id="A0A316ZB61"/>
<keyword evidence="4 10" id="KW-0812">Transmembrane</keyword>
<dbReference type="EMBL" id="KZ819291">
    <property type="protein sequence ID" value="PWN98536.1"/>
    <property type="molecule type" value="Genomic_DNA"/>
</dbReference>
<evidence type="ECO:0000256" key="7">
    <source>
        <dbReference type="ARBA" id="ARBA00022989"/>
    </source>
</evidence>
<feature type="transmembrane region" description="Helical" evidence="10">
    <location>
        <begin position="48"/>
        <end position="68"/>
    </location>
</feature>
<dbReference type="Proteomes" id="UP000245946">
    <property type="component" value="Unassembled WGS sequence"/>
</dbReference>
<evidence type="ECO:0000256" key="8">
    <source>
        <dbReference type="ARBA" id="ARBA00023128"/>
    </source>
</evidence>
<organism evidence="11 12">
    <name type="scientific">Tilletiopsis washingtonensis</name>
    <dbReference type="NCBI Taxonomy" id="58919"/>
    <lineage>
        <taxon>Eukaryota</taxon>
        <taxon>Fungi</taxon>
        <taxon>Dikarya</taxon>
        <taxon>Basidiomycota</taxon>
        <taxon>Ustilaginomycotina</taxon>
        <taxon>Exobasidiomycetes</taxon>
        <taxon>Entylomatales</taxon>
        <taxon>Entylomatales incertae sedis</taxon>
        <taxon>Tilletiopsis</taxon>
    </lineage>
</organism>
<comment type="subcellular location">
    <subcellularLocation>
        <location evidence="1 10">Mitochondrion inner membrane</location>
        <topology evidence="1 10">Single-pass membrane protein</topology>
    </subcellularLocation>
</comment>
<comment type="similarity">
    <text evidence="3 10">Belongs to the cytochrome c oxidase VIIc family.</text>
</comment>
<evidence type="ECO:0000256" key="10">
    <source>
        <dbReference type="RuleBase" id="RU368123"/>
    </source>
</evidence>
<evidence type="ECO:0000256" key="5">
    <source>
        <dbReference type="ARBA" id="ARBA00022792"/>
    </source>
</evidence>
<keyword evidence="7 10" id="KW-1133">Transmembrane helix</keyword>
<evidence type="ECO:0000256" key="1">
    <source>
        <dbReference type="ARBA" id="ARBA00004434"/>
    </source>
</evidence>
<keyword evidence="8 10" id="KW-0496">Mitochondrion</keyword>
<evidence type="ECO:0000256" key="2">
    <source>
        <dbReference type="ARBA" id="ARBA00004673"/>
    </source>
</evidence>
<keyword evidence="9 10" id="KW-0472">Membrane</keyword>
<reference evidence="11 12" key="1">
    <citation type="journal article" date="2018" name="Mol. Biol. Evol.">
        <title>Broad Genomic Sampling Reveals a Smut Pathogenic Ancestry of the Fungal Clade Ustilaginomycotina.</title>
        <authorList>
            <person name="Kijpornyongpan T."/>
            <person name="Mondo S.J."/>
            <person name="Barry K."/>
            <person name="Sandor L."/>
            <person name="Lee J."/>
            <person name="Lipzen A."/>
            <person name="Pangilinan J."/>
            <person name="LaButti K."/>
            <person name="Hainaut M."/>
            <person name="Henrissat B."/>
            <person name="Grigoriev I.V."/>
            <person name="Spatafora J.W."/>
            <person name="Aime M.C."/>
        </authorList>
    </citation>
    <scope>NUCLEOTIDE SEQUENCE [LARGE SCALE GENOMIC DNA]</scope>
    <source>
        <strain evidence="11 12">MCA 4186</strain>
    </source>
</reference>
<dbReference type="Pfam" id="PF02935">
    <property type="entry name" value="COX7C"/>
    <property type="match status" value="1"/>
</dbReference>
<comment type="subunit">
    <text evidence="10">Component of the cytochrome c oxidase (complex IV, CIV), a multisubunit enzyme composed of a catalytic core of 3 subunits and several supernumerary subunits. The complex exists as a monomer or a dimer and forms supercomplexes (SCs) in the inner mitochondrial membrane with ubiquinol-cytochrome c oxidoreductase (cytochrome b-c1 complex, complex III, CIII).</text>
</comment>
<evidence type="ECO:0000256" key="9">
    <source>
        <dbReference type="ARBA" id="ARBA00023136"/>
    </source>
</evidence>
<dbReference type="GO" id="GO:0006123">
    <property type="term" value="P:mitochondrial electron transport, cytochrome c to oxygen"/>
    <property type="evidence" value="ECO:0007669"/>
    <property type="project" value="UniProtKB-UniRule"/>
</dbReference>
<gene>
    <name evidence="11" type="ORF">FA09DRAFT_338391</name>
</gene>
<dbReference type="GO" id="GO:0045277">
    <property type="term" value="C:respiratory chain complex IV"/>
    <property type="evidence" value="ECO:0007669"/>
    <property type="project" value="UniProtKB-UniRule"/>
</dbReference>
<dbReference type="STRING" id="58919.A0A316ZB61"/>
<evidence type="ECO:0000256" key="4">
    <source>
        <dbReference type="ARBA" id="ARBA00022692"/>
    </source>
</evidence>
<dbReference type="InterPro" id="IPR036636">
    <property type="entry name" value="COX7C/Cox8_sf"/>
</dbReference>
<comment type="pathway">
    <text evidence="2 10">Energy metabolism; oxidative phosphorylation.</text>
</comment>